<evidence type="ECO:0000313" key="1">
    <source>
        <dbReference type="EMBL" id="KAA5532645.1"/>
    </source>
</evidence>
<dbReference type="RefSeq" id="WP_150034193.1">
    <property type="nucleotide sequence ID" value="NZ_VWSH01000004.1"/>
</dbReference>
<gene>
    <name evidence="1" type="ORF">F0919_17850</name>
</gene>
<protein>
    <submittedName>
        <fullName evidence="1">Uncharacterized protein</fullName>
    </submittedName>
</protein>
<organism evidence="1 2">
    <name type="scientific">Taibaiella lutea</name>
    <dbReference type="NCBI Taxonomy" id="2608001"/>
    <lineage>
        <taxon>Bacteria</taxon>
        <taxon>Pseudomonadati</taxon>
        <taxon>Bacteroidota</taxon>
        <taxon>Chitinophagia</taxon>
        <taxon>Chitinophagales</taxon>
        <taxon>Chitinophagaceae</taxon>
        <taxon>Taibaiella</taxon>
    </lineage>
</organism>
<proteinExistence type="predicted"/>
<keyword evidence="2" id="KW-1185">Reference proteome</keyword>
<name>A0A5M6CGV2_9BACT</name>
<dbReference type="AlphaFoldDB" id="A0A5M6CGV2"/>
<dbReference type="Proteomes" id="UP000323632">
    <property type="component" value="Unassembled WGS sequence"/>
</dbReference>
<reference evidence="1 2" key="1">
    <citation type="submission" date="2019-09" db="EMBL/GenBank/DDBJ databases">
        <title>Genome sequence and assembly of Taibaiella sp.</title>
        <authorList>
            <person name="Chhetri G."/>
        </authorList>
    </citation>
    <scope>NUCLEOTIDE SEQUENCE [LARGE SCALE GENOMIC DNA]</scope>
    <source>
        <strain evidence="1 2">KVB11</strain>
    </source>
</reference>
<sequence>MYSKKYSQCGFPLSGWGLNLSKGSNPYTRLPKNNIYLVSITLGETTFEVNDGFETIGELFQYMEETFVPANDLQGYFFTSQYQEFIYSNIEGFSSGSFVLSSFEDADSEYDLDEYYAGGYD</sequence>
<dbReference type="EMBL" id="VWSH01000004">
    <property type="protein sequence ID" value="KAA5532645.1"/>
    <property type="molecule type" value="Genomic_DNA"/>
</dbReference>
<accession>A0A5M6CGV2</accession>
<comment type="caution">
    <text evidence="1">The sequence shown here is derived from an EMBL/GenBank/DDBJ whole genome shotgun (WGS) entry which is preliminary data.</text>
</comment>
<evidence type="ECO:0000313" key="2">
    <source>
        <dbReference type="Proteomes" id="UP000323632"/>
    </source>
</evidence>